<sequence>MQYGVTLSNQVGAASPGGQWPSFTVISQWIKVQNVVQVILKYQQELL</sequence>
<protein>
    <submittedName>
        <fullName evidence="1">Uncharacterized protein</fullName>
    </submittedName>
</protein>
<name>A0A2P2P5T9_RHIMU</name>
<accession>A0A2P2P5T9</accession>
<evidence type="ECO:0000313" key="1">
    <source>
        <dbReference type="EMBL" id="MBX50077.1"/>
    </source>
</evidence>
<dbReference type="EMBL" id="GGEC01069593">
    <property type="protein sequence ID" value="MBX50077.1"/>
    <property type="molecule type" value="Transcribed_RNA"/>
</dbReference>
<organism evidence="1">
    <name type="scientific">Rhizophora mucronata</name>
    <name type="common">Asiatic mangrove</name>
    <dbReference type="NCBI Taxonomy" id="61149"/>
    <lineage>
        <taxon>Eukaryota</taxon>
        <taxon>Viridiplantae</taxon>
        <taxon>Streptophyta</taxon>
        <taxon>Embryophyta</taxon>
        <taxon>Tracheophyta</taxon>
        <taxon>Spermatophyta</taxon>
        <taxon>Magnoliopsida</taxon>
        <taxon>eudicotyledons</taxon>
        <taxon>Gunneridae</taxon>
        <taxon>Pentapetalae</taxon>
        <taxon>rosids</taxon>
        <taxon>fabids</taxon>
        <taxon>Malpighiales</taxon>
        <taxon>Rhizophoraceae</taxon>
        <taxon>Rhizophora</taxon>
    </lineage>
</organism>
<proteinExistence type="predicted"/>
<reference evidence="1" key="1">
    <citation type="submission" date="2018-02" db="EMBL/GenBank/DDBJ databases">
        <title>Rhizophora mucronata_Transcriptome.</title>
        <authorList>
            <person name="Meera S.P."/>
            <person name="Sreeshan A."/>
            <person name="Augustine A."/>
        </authorList>
    </citation>
    <scope>NUCLEOTIDE SEQUENCE</scope>
    <source>
        <tissue evidence="1">Leaf</tissue>
    </source>
</reference>
<dbReference type="AlphaFoldDB" id="A0A2P2P5T9"/>